<dbReference type="EMBL" id="KP658210">
    <property type="protein sequence ID" value="ALN41997.1"/>
    <property type="molecule type" value="Genomic_DNA"/>
</dbReference>
<dbReference type="InterPro" id="IPR008996">
    <property type="entry name" value="IL1/FGF"/>
</dbReference>
<accession>A0A0X9HJ11</accession>
<dbReference type="SUPFAM" id="SSF50353">
    <property type="entry name" value="Cytokine"/>
    <property type="match status" value="1"/>
</dbReference>
<name>A0A0X9HJ11_9BBAC</name>
<evidence type="ECO:0000313" key="1">
    <source>
        <dbReference type="EMBL" id="ALN41997.1"/>
    </source>
</evidence>
<reference evidence="1" key="1">
    <citation type="journal article" date="2016" name="PLoS ONE">
        <title>Genome of Cnaphalocrocis medinalis Granulovirus, the First Crambidae-Infecting Betabaculovirus Isolated from Rice Leaffolder to Sequenced.</title>
        <authorList>
            <person name="Han G."/>
            <person name="Xu J."/>
            <person name="Liu Q."/>
            <person name="Li C."/>
            <person name="Xu H."/>
            <person name="Lu Z."/>
        </authorList>
    </citation>
    <scope>NUCLEOTIDE SEQUENCE</scope>
</reference>
<sequence length="240" mass="28025">MMCRVLFFIFLIDILVKQHQPYWCASSVSSIKVKNIIADLDFCITNSNNELTVGRANHCEKILFNIHNFEKNLIVMFKHTINKACQYLCIDKCGKLYYSTVISREDCVLTTAAFENIDTLSVHRGSYSDFLAVTNNYYITPMSFKKGDTLNRFYEYIELEYRTIDNTTTCEVTLSPTRSSRECQDSTPPRMNTTYLSRKNYLDYSWFHRALIYLGLKKYVIPTTNTLSFLEYNFTTTTLL</sequence>
<organism evidence="1">
    <name type="scientific">Cnaphalocrocis medinalis granulovirus</name>
    <dbReference type="NCBI Taxonomy" id="1750712"/>
    <lineage>
        <taxon>Viruses</taxon>
        <taxon>Viruses incertae sedis</taxon>
        <taxon>Naldaviricetes</taxon>
        <taxon>Lefavirales</taxon>
        <taxon>Baculoviridae</taxon>
        <taxon>Betabaculovirus</taxon>
        <taxon>Betabaculovirus cnamedinalis</taxon>
    </lineage>
</organism>
<dbReference type="Gene3D" id="2.80.10.50">
    <property type="match status" value="1"/>
</dbReference>
<proteinExistence type="predicted"/>
<protein>
    <submittedName>
        <fullName evidence="1">Fgf-1</fullName>
    </submittedName>
</protein>